<keyword evidence="4" id="KW-1185">Reference proteome</keyword>
<evidence type="ECO:0000256" key="1">
    <source>
        <dbReference type="ARBA" id="ARBA00022737"/>
    </source>
</evidence>
<reference evidence="3" key="1">
    <citation type="submission" date="2015-04" db="UniProtKB">
        <authorList>
            <consortium name="EnsemblPlants"/>
        </authorList>
    </citation>
    <scope>IDENTIFICATION</scope>
    <source>
        <strain evidence="3">SL10</strain>
    </source>
</reference>
<organism evidence="3">
    <name type="scientific">Oryza nivara</name>
    <name type="common">Indian wild rice</name>
    <name type="synonym">Oryza sativa f. spontanea</name>
    <dbReference type="NCBI Taxonomy" id="4536"/>
    <lineage>
        <taxon>Eukaryota</taxon>
        <taxon>Viridiplantae</taxon>
        <taxon>Streptophyta</taxon>
        <taxon>Embryophyta</taxon>
        <taxon>Tracheophyta</taxon>
        <taxon>Spermatophyta</taxon>
        <taxon>Magnoliopsida</taxon>
        <taxon>Liliopsida</taxon>
        <taxon>Poales</taxon>
        <taxon>Poaceae</taxon>
        <taxon>BOP clade</taxon>
        <taxon>Oryzoideae</taxon>
        <taxon>Oryzeae</taxon>
        <taxon>Oryzinae</taxon>
        <taxon>Oryza</taxon>
    </lineage>
</organism>
<dbReference type="Proteomes" id="UP000006591">
    <property type="component" value="Chromosome 11"/>
</dbReference>
<proteinExistence type="predicted"/>
<dbReference type="Gramene" id="ONIVA11G22930.1">
    <property type="protein sequence ID" value="ONIVA11G22930.1"/>
    <property type="gene ID" value="ONIVA11G22930"/>
</dbReference>
<name>A0A0E0J5G8_ORYNI</name>
<evidence type="ECO:0000313" key="4">
    <source>
        <dbReference type="Proteomes" id="UP000006591"/>
    </source>
</evidence>
<accession>A0A0E0J5G8</accession>
<dbReference type="InterPro" id="IPR055414">
    <property type="entry name" value="LRR_R13L4/SHOC2-like"/>
</dbReference>
<evidence type="ECO:0000313" key="3">
    <source>
        <dbReference type="EnsemblPlants" id="ONIVA11G22930.1"/>
    </source>
</evidence>
<protein>
    <recommendedName>
        <fullName evidence="2">Disease resistance R13L4/SHOC-2-like LRR domain-containing protein</fullName>
    </recommendedName>
</protein>
<dbReference type="HOGENOM" id="CLU_1889093_0_0_1"/>
<reference evidence="3" key="2">
    <citation type="submission" date="2018-04" db="EMBL/GenBank/DDBJ databases">
        <title>OnivRS2 (Oryza nivara Reference Sequence Version 2).</title>
        <authorList>
            <person name="Zhang J."/>
            <person name="Kudrna D."/>
            <person name="Lee S."/>
            <person name="Talag J."/>
            <person name="Rajasekar S."/>
            <person name="Welchert J."/>
            <person name="Hsing Y.-I."/>
            <person name="Wing R.A."/>
        </authorList>
    </citation>
    <scope>NUCLEOTIDE SEQUENCE [LARGE SCALE GENOMIC DNA]</scope>
    <source>
        <strain evidence="3">SL10</strain>
    </source>
</reference>
<dbReference type="Pfam" id="PF23598">
    <property type="entry name" value="LRR_14"/>
    <property type="match status" value="1"/>
</dbReference>
<keyword evidence="1" id="KW-0677">Repeat</keyword>
<feature type="domain" description="Disease resistance R13L4/SHOC-2-like LRR" evidence="2">
    <location>
        <begin position="2"/>
        <end position="68"/>
    </location>
</feature>
<dbReference type="EnsemblPlants" id="ONIVA11G22930.1">
    <property type="protein sequence ID" value="ONIVA11G22930.1"/>
    <property type="gene ID" value="ONIVA11G22930"/>
</dbReference>
<sequence length="135" mass="14917">MDLISLQQLRLHSANKFPSAIAELDKLVELRVIEIQFCKMDQNSRRSLVESMCNLRNIQVLKTYIVAIPGQQLGRLGAPSTAPPVLAKNHLSDTTTIVDQLLACRAPFLPSTRSGLYRFAGSVDSWEAANALLLL</sequence>
<dbReference type="AlphaFoldDB" id="A0A0E0J5G8"/>
<evidence type="ECO:0000259" key="2">
    <source>
        <dbReference type="Pfam" id="PF23598"/>
    </source>
</evidence>